<dbReference type="Proteomes" id="UP000321230">
    <property type="component" value="Unassembled WGS sequence"/>
</dbReference>
<accession>A0A511AYP6</accession>
<keyword evidence="2" id="KW-1185">Reference proteome</keyword>
<gene>
    <name evidence="1" type="ORF">GWA01_10660</name>
</gene>
<organism evidence="1 2">
    <name type="scientific">Gluconobacter wancherniae NBRC 103581</name>
    <dbReference type="NCBI Taxonomy" id="656744"/>
    <lineage>
        <taxon>Bacteria</taxon>
        <taxon>Pseudomonadati</taxon>
        <taxon>Pseudomonadota</taxon>
        <taxon>Alphaproteobacteria</taxon>
        <taxon>Acetobacterales</taxon>
        <taxon>Acetobacteraceae</taxon>
        <taxon>Gluconobacter</taxon>
    </lineage>
</organism>
<evidence type="ECO:0000313" key="2">
    <source>
        <dbReference type="Proteomes" id="UP000321230"/>
    </source>
</evidence>
<reference evidence="1 2" key="1">
    <citation type="submission" date="2019-07" db="EMBL/GenBank/DDBJ databases">
        <title>Whole genome shotgun sequence of Gluconobacter wancherniae NBRC 103581.</title>
        <authorList>
            <person name="Hosoyama A."/>
            <person name="Uohara A."/>
            <person name="Ohji S."/>
            <person name="Ichikawa N."/>
        </authorList>
    </citation>
    <scope>NUCLEOTIDE SEQUENCE [LARGE SCALE GENOMIC DNA]</scope>
    <source>
        <strain evidence="1 2">NBRC 103581</strain>
    </source>
</reference>
<comment type="caution">
    <text evidence="1">The sequence shown here is derived from an EMBL/GenBank/DDBJ whole genome shotgun (WGS) entry which is preliminary data.</text>
</comment>
<protein>
    <submittedName>
        <fullName evidence="1">Uncharacterized protein</fullName>
    </submittedName>
</protein>
<proteinExistence type="predicted"/>
<dbReference type="EMBL" id="BJUZ01000001">
    <property type="protein sequence ID" value="GEK93296.1"/>
    <property type="molecule type" value="Genomic_DNA"/>
</dbReference>
<name>A0A511AYP6_9PROT</name>
<evidence type="ECO:0000313" key="1">
    <source>
        <dbReference type="EMBL" id="GEK93296.1"/>
    </source>
</evidence>
<sequence>MDERHFNEWIFGNIIFGGGICEIVDLTTASDELYSESIHIMLPENNPHNKTIDSTYQTINFEAN</sequence>
<dbReference type="AlphaFoldDB" id="A0A511AYP6"/>